<feature type="chain" id="PRO_5016558527" description="Carbohydrate-binding module family 96 domain-containing protein" evidence="4">
    <location>
        <begin position="16"/>
        <end position="602"/>
    </location>
</feature>
<evidence type="ECO:0000313" key="6">
    <source>
        <dbReference type="EMBL" id="AXG76387.1"/>
    </source>
</evidence>
<keyword evidence="7" id="KW-1185">Reference proteome</keyword>
<dbReference type="EMBL" id="CP031194">
    <property type="protein sequence ID" value="AXG76387.1"/>
    <property type="molecule type" value="Genomic_DNA"/>
</dbReference>
<dbReference type="KEGG" id="spad:DVK44_00355"/>
<evidence type="ECO:0000256" key="3">
    <source>
        <dbReference type="ARBA" id="ARBA00022729"/>
    </source>
</evidence>
<evidence type="ECO:0000313" key="7">
    <source>
        <dbReference type="Proteomes" id="UP000253868"/>
    </source>
</evidence>
<organism evidence="6 7">
    <name type="scientific">Streptomyces paludis</name>
    <dbReference type="NCBI Taxonomy" id="2282738"/>
    <lineage>
        <taxon>Bacteria</taxon>
        <taxon>Bacillati</taxon>
        <taxon>Actinomycetota</taxon>
        <taxon>Actinomycetes</taxon>
        <taxon>Kitasatosporales</taxon>
        <taxon>Streptomycetaceae</taxon>
        <taxon>Streptomyces</taxon>
    </lineage>
</organism>
<dbReference type="Pfam" id="PF24517">
    <property type="entry name" value="CBM96"/>
    <property type="match status" value="1"/>
</dbReference>
<dbReference type="GO" id="GO:0005576">
    <property type="term" value="C:extracellular region"/>
    <property type="evidence" value="ECO:0007669"/>
    <property type="project" value="UniProtKB-SubCell"/>
</dbReference>
<evidence type="ECO:0000256" key="4">
    <source>
        <dbReference type="SAM" id="SignalP"/>
    </source>
</evidence>
<name>A0A345HI63_9ACTN</name>
<sequence>MALLASLLVPVTAQAQEAESGSGTAATSSAVSSAVSTAAALAATPTVSPMAQTGPRNIIKRLQDTYITNANNADHSQGHLLHVGTPDNGVTKYRSFMRFDVSKLRGAPITKATLRVYNSFVSDCDAKAWMGVYPVTQPWDQSTVNWANQPTVGAGKGTWFGLGHPNCPDVPNKTNPAASNGIHRIDVTDWVRSWANDSSFPNYGIRFSAQEDVSSGYKDFCSMNSLSTDYACHAAYNTPTLEVEFNSGSTPIISGNAYGESYPGGYPGAHAALEFLDSASPQVWPSSGPYQRWLPDAYHSVFDTTLKGAAWEGGVSHKLRPGGTYGGTVLVAADRASQFVGVIPYPALAGYRWAVNTGFGGIHGAEMFPDGTVAVATADHVFGGGIAGGIALYSKSQGTPNNWSATPLQTTSLEGAHEVLYDPDTNSLWAIGTDVLVRYDYLNGRLKWGDSWSLPKQSATGRAYGHDITPVHGDTDRFWIGANGGIVQFSKSGRATCYTGSGGAWPLPQYVAGAEKHWCTDYANRTQITQRTLIKGISNDPATGRVMSTCSQGCPETQTRPNTRNWETARIRLISPAGAESFGQYSVEDRRYKTNWAVPAYR</sequence>
<accession>A0A345HI63</accession>
<dbReference type="InterPro" id="IPR055372">
    <property type="entry name" value="CBM96"/>
</dbReference>
<evidence type="ECO:0000256" key="2">
    <source>
        <dbReference type="ARBA" id="ARBA00022525"/>
    </source>
</evidence>
<proteinExistence type="predicted"/>
<gene>
    <name evidence="6" type="ORF">DVK44_00355</name>
</gene>
<dbReference type="AlphaFoldDB" id="A0A345HI63"/>
<keyword evidence="2" id="KW-0964">Secreted</keyword>
<evidence type="ECO:0000256" key="1">
    <source>
        <dbReference type="ARBA" id="ARBA00004613"/>
    </source>
</evidence>
<comment type="subcellular location">
    <subcellularLocation>
        <location evidence="1">Secreted</location>
    </subcellularLocation>
</comment>
<dbReference type="NCBIfam" id="NF033679">
    <property type="entry name" value="DNRLRE_dom"/>
    <property type="match status" value="1"/>
</dbReference>
<evidence type="ECO:0000259" key="5">
    <source>
        <dbReference type="Pfam" id="PF24517"/>
    </source>
</evidence>
<reference evidence="7" key="1">
    <citation type="submission" date="2018-07" db="EMBL/GenBank/DDBJ databases">
        <authorList>
            <person name="Zhao J."/>
        </authorList>
    </citation>
    <scope>NUCLEOTIDE SEQUENCE [LARGE SCALE GENOMIC DNA]</scope>
    <source>
        <strain evidence="7">GSSD-12</strain>
    </source>
</reference>
<dbReference type="SUPFAM" id="SSF63829">
    <property type="entry name" value="Calcium-dependent phosphotriesterase"/>
    <property type="match status" value="1"/>
</dbReference>
<feature type="signal peptide" evidence="4">
    <location>
        <begin position="1"/>
        <end position="15"/>
    </location>
</feature>
<feature type="domain" description="Carbohydrate-binding module family 96" evidence="5">
    <location>
        <begin position="62"/>
        <end position="196"/>
    </location>
</feature>
<protein>
    <recommendedName>
        <fullName evidence="5">Carbohydrate-binding module family 96 domain-containing protein</fullName>
    </recommendedName>
</protein>
<keyword evidence="3 4" id="KW-0732">Signal</keyword>
<dbReference type="OrthoDB" id="1007317at2"/>
<dbReference type="Proteomes" id="UP000253868">
    <property type="component" value="Chromosome"/>
</dbReference>